<gene>
    <name evidence="7" type="ORF">AYI70_g106</name>
</gene>
<protein>
    <recommendedName>
        <fullName evidence="5">18S rRNA factor 2</fullName>
    </recommendedName>
</protein>
<dbReference type="SUPFAM" id="SSF54928">
    <property type="entry name" value="RNA-binding domain, RBD"/>
    <property type="match status" value="1"/>
</dbReference>
<evidence type="ECO:0000256" key="2">
    <source>
        <dbReference type="ARBA" id="ARBA00005819"/>
    </source>
</evidence>
<comment type="similarity">
    <text evidence="2">Belongs to the ESF2/ABP1 family.</text>
</comment>
<organism evidence="7 8">
    <name type="scientific">Smittium culicis</name>
    <dbReference type="NCBI Taxonomy" id="133412"/>
    <lineage>
        <taxon>Eukaryota</taxon>
        <taxon>Fungi</taxon>
        <taxon>Fungi incertae sedis</taxon>
        <taxon>Zoopagomycota</taxon>
        <taxon>Kickxellomycotina</taxon>
        <taxon>Harpellomycetes</taxon>
        <taxon>Harpellales</taxon>
        <taxon>Legeriomycetaceae</taxon>
        <taxon>Smittium</taxon>
    </lineage>
</organism>
<dbReference type="InterPro" id="IPR039119">
    <property type="entry name" value="ABT1/Esf2"/>
</dbReference>
<dbReference type="OrthoDB" id="287393at2759"/>
<dbReference type="EMBL" id="LSSN01000011">
    <property type="protein sequence ID" value="OMJ26516.1"/>
    <property type="molecule type" value="Genomic_DNA"/>
</dbReference>
<dbReference type="GO" id="GO:0000447">
    <property type="term" value="P:endonucleolytic cleavage in ITS1 to separate SSU-rRNA from 5.8S rRNA and LSU-rRNA from tricistronic rRNA transcript (SSU-rRNA, 5.8S rRNA, LSU-rRNA)"/>
    <property type="evidence" value="ECO:0007669"/>
    <property type="project" value="TreeGrafter"/>
</dbReference>
<evidence type="ECO:0000256" key="5">
    <source>
        <dbReference type="ARBA" id="ARBA00032634"/>
    </source>
</evidence>
<feature type="compositionally biased region" description="Polar residues" evidence="6">
    <location>
        <begin position="43"/>
        <end position="55"/>
    </location>
</feature>
<evidence type="ECO:0000256" key="4">
    <source>
        <dbReference type="ARBA" id="ARBA00023242"/>
    </source>
</evidence>
<dbReference type="GO" id="GO:0000472">
    <property type="term" value="P:endonucleolytic cleavage to generate mature 5'-end of SSU-rRNA from (SSU-rRNA, 5.8S rRNA, LSU-rRNA)"/>
    <property type="evidence" value="ECO:0007669"/>
    <property type="project" value="TreeGrafter"/>
</dbReference>
<dbReference type="InterPro" id="IPR035979">
    <property type="entry name" value="RBD_domain_sf"/>
</dbReference>
<feature type="compositionally biased region" description="Low complexity" evidence="6">
    <location>
        <begin position="275"/>
        <end position="293"/>
    </location>
</feature>
<sequence length="293" mass="33496">MDKLNSIFESSKNKDSDLEYSDNDNDSNGYSENELYQDFSKGNIANSKKSNSHNFDYSSDEAEDSDDNSKDLTQESDFEDNVGLENNEISKKRKKTSFVKPLTKEELLEYQKKEKKSGVIYMSRVPPFLKPNKVRRLLSKYGEIGRLFLAPEDPSMRMRRVKQGGSKRKGFTEGWIEFTDKKVAKNVAQMLNNQPMAFERTEREYRLRNEMAQARSEANEFINKIEKSKMVKGMEYKKSRKLASESPSSAASQKTQPSTFSIKQHDTIFSKDSTSISSKKVDASVSSVLGKLL</sequence>
<evidence type="ECO:0000256" key="6">
    <source>
        <dbReference type="SAM" id="MobiDB-lite"/>
    </source>
</evidence>
<feature type="region of interest" description="Disordered" evidence="6">
    <location>
        <begin position="1"/>
        <end position="96"/>
    </location>
</feature>
<proteinExistence type="inferred from homology"/>
<evidence type="ECO:0000256" key="1">
    <source>
        <dbReference type="ARBA" id="ARBA00004604"/>
    </source>
</evidence>
<dbReference type="Proteomes" id="UP000187283">
    <property type="component" value="Unassembled WGS sequence"/>
</dbReference>
<dbReference type="InterPro" id="IPR034353">
    <property type="entry name" value="ABT1/ESF2_RRM"/>
</dbReference>
<evidence type="ECO:0000313" key="8">
    <source>
        <dbReference type="Proteomes" id="UP000187283"/>
    </source>
</evidence>
<comment type="subcellular location">
    <subcellularLocation>
        <location evidence="1">Nucleus</location>
        <location evidence="1">Nucleolus</location>
    </subcellularLocation>
</comment>
<dbReference type="PANTHER" id="PTHR12311:SF7">
    <property type="entry name" value="ACTIVATOR OF BASAL TRANSCRIPTION 1"/>
    <property type="match status" value="1"/>
</dbReference>
<dbReference type="CDD" id="cd12263">
    <property type="entry name" value="RRM_ABT1_like"/>
    <property type="match status" value="1"/>
</dbReference>
<dbReference type="GO" id="GO:0034462">
    <property type="term" value="P:small-subunit processome assembly"/>
    <property type="evidence" value="ECO:0007669"/>
    <property type="project" value="TreeGrafter"/>
</dbReference>
<dbReference type="AlphaFoldDB" id="A0A1R1YIH6"/>
<dbReference type="PANTHER" id="PTHR12311">
    <property type="entry name" value="ACTIVATOR OF BASAL TRANSCRIPTION 1"/>
    <property type="match status" value="1"/>
</dbReference>
<accession>A0A1R1YIH6</accession>
<dbReference type="InterPro" id="IPR012677">
    <property type="entry name" value="Nucleotide-bd_a/b_plait_sf"/>
</dbReference>
<evidence type="ECO:0000313" key="7">
    <source>
        <dbReference type="EMBL" id="OMJ26516.1"/>
    </source>
</evidence>
<feature type="region of interest" description="Disordered" evidence="6">
    <location>
        <begin position="236"/>
        <end position="293"/>
    </location>
</feature>
<dbReference type="GO" id="GO:0000480">
    <property type="term" value="P:endonucleolytic cleavage in 5'-ETS of tricistronic rRNA transcript (SSU-rRNA, 5.8S rRNA, LSU-rRNA)"/>
    <property type="evidence" value="ECO:0007669"/>
    <property type="project" value="TreeGrafter"/>
</dbReference>
<dbReference type="GO" id="GO:0003723">
    <property type="term" value="F:RNA binding"/>
    <property type="evidence" value="ECO:0007669"/>
    <property type="project" value="UniProtKB-KW"/>
</dbReference>
<name>A0A1R1YIH6_9FUNG</name>
<reference evidence="7 8" key="1">
    <citation type="submission" date="2017-01" db="EMBL/GenBank/DDBJ databases">
        <authorList>
            <person name="Mah S.A."/>
            <person name="Swanson W.J."/>
            <person name="Moy G.W."/>
            <person name="Vacquier V.D."/>
        </authorList>
    </citation>
    <scope>NUCLEOTIDE SEQUENCE [LARGE SCALE GENOMIC DNA]</scope>
    <source>
        <strain evidence="7 8">GSMNP</strain>
    </source>
</reference>
<evidence type="ECO:0000256" key="3">
    <source>
        <dbReference type="ARBA" id="ARBA00022884"/>
    </source>
</evidence>
<comment type="caution">
    <text evidence="7">The sequence shown here is derived from an EMBL/GenBank/DDBJ whole genome shotgun (WGS) entry which is preliminary data.</text>
</comment>
<keyword evidence="8" id="KW-1185">Reference proteome</keyword>
<dbReference type="Gene3D" id="3.30.70.330">
    <property type="match status" value="1"/>
</dbReference>
<dbReference type="STRING" id="133412.A0A1R1YIH6"/>
<keyword evidence="4" id="KW-0539">Nucleus</keyword>
<keyword evidence="3" id="KW-0694">RNA-binding</keyword>
<dbReference type="GO" id="GO:0005730">
    <property type="term" value="C:nucleolus"/>
    <property type="evidence" value="ECO:0007669"/>
    <property type="project" value="UniProtKB-SubCell"/>
</dbReference>
<feature type="compositionally biased region" description="Polar residues" evidence="6">
    <location>
        <begin position="245"/>
        <end position="262"/>
    </location>
</feature>